<accession>A0AAC9NU35</accession>
<evidence type="ECO:0000313" key="1">
    <source>
        <dbReference type="EMBL" id="APD92461.1"/>
    </source>
</evidence>
<proteinExistence type="predicted"/>
<dbReference type="Proteomes" id="UP000182101">
    <property type="component" value="Plasmid pAMCP48-600"/>
</dbReference>
<sequence>MYSLRIKDDNGNKMADLVSAVELRKAIKIPDDLKTRITEYEQSNWSANVTSPQIKKIWKDFFTILERAVHNDKLDDKALLTIVCHVSTMDTVSVLTHIEKLSKERQQRFISLLNWVAKNSDDEDMRLNASQVVERILTVYRGQVYPEVFSASRIERATQIISQSK</sequence>
<geneLocation type="plasmid" evidence="2">
    <name>pamcp48-600</name>
</geneLocation>
<organism evidence="1 2">
    <name type="scientific">Alteromonas mediterranea</name>
    <dbReference type="NCBI Taxonomy" id="314275"/>
    <lineage>
        <taxon>Bacteria</taxon>
        <taxon>Pseudomonadati</taxon>
        <taxon>Pseudomonadota</taxon>
        <taxon>Gammaproteobacteria</taxon>
        <taxon>Alteromonadales</taxon>
        <taxon>Alteromonadaceae</taxon>
        <taxon>Alteromonas/Salinimonas group</taxon>
        <taxon>Alteromonas</taxon>
    </lineage>
</organism>
<name>A0AAC9NU35_9ALTE</name>
<dbReference type="AlphaFoldDB" id="A0AAC9NU35"/>
<dbReference type="EMBL" id="CP018025">
    <property type="protein sequence ID" value="APD92461.1"/>
    <property type="molecule type" value="Genomic_DNA"/>
</dbReference>
<keyword evidence="1" id="KW-0614">Plasmid</keyword>
<evidence type="ECO:0000313" key="2">
    <source>
        <dbReference type="Proteomes" id="UP000182101"/>
    </source>
</evidence>
<reference evidence="1 2" key="1">
    <citation type="submission" date="2016-11" db="EMBL/GenBank/DDBJ databases">
        <title>Networking in microbes: conjugative elements and plasmids in the genus Alteromonas.</title>
        <authorList>
            <person name="Lopez-Perez M."/>
            <person name="Ramon-Marco N."/>
            <person name="Rodriguez-Valera F."/>
        </authorList>
    </citation>
    <scope>NUCLEOTIDE SEQUENCE [LARGE SCALE GENOMIC DNA]</scope>
    <source>
        <strain evidence="1 2">CP48</strain>
        <plasmid evidence="2">pamcp48-600</plasmid>
    </source>
</reference>
<protein>
    <submittedName>
        <fullName evidence="1">Uncharacterized protein</fullName>
    </submittedName>
</protein>
<gene>
    <name evidence="1" type="ORF">BM524_21400</name>
</gene>